<protein>
    <submittedName>
        <fullName evidence="9">Choline dehydrogenase</fullName>
    </submittedName>
</protein>
<keyword evidence="10" id="KW-1185">Reference proteome</keyword>
<dbReference type="OrthoDB" id="9785276at2"/>
<comment type="caution">
    <text evidence="9">The sequence shown here is derived from an EMBL/GenBank/DDBJ whole genome shotgun (WGS) entry which is preliminary data.</text>
</comment>
<accession>A0A3R8LKZ3</accession>
<dbReference type="PIRSF" id="PIRSF000137">
    <property type="entry name" value="Alcohol_oxidase"/>
    <property type="match status" value="1"/>
</dbReference>
<dbReference type="SUPFAM" id="SSF54373">
    <property type="entry name" value="FAD-linked reductases, C-terminal domain"/>
    <property type="match status" value="1"/>
</dbReference>
<dbReference type="GO" id="GO:0050660">
    <property type="term" value="F:flavin adenine dinucleotide binding"/>
    <property type="evidence" value="ECO:0007669"/>
    <property type="project" value="InterPro"/>
</dbReference>
<name>A0A3R8LKZ3_9BURK</name>
<dbReference type="GO" id="GO:0016614">
    <property type="term" value="F:oxidoreductase activity, acting on CH-OH group of donors"/>
    <property type="evidence" value="ECO:0007669"/>
    <property type="project" value="InterPro"/>
</dbReference>
<gene>
    <name evidence="9" type="ORF">EHV23_08065</name>
</gene>
<dbReference type="InterPro" id="IPR012132">
    <property type="entry name" value="GMC_OxRdtase"/>
</dbReference>
<dbReference type="AlphaFoldDB" id="A0A3R8LKZ3"/>
<dbReference type="PANTHER" id="PTHR11552">
    <property type="entry name" value="GLUCOSE-METHANOL-CHOLINE GMC OXIDOREDUCTASE"/>
    <property type="match status" value="1"/>
</dbReference>
<dbReference type="Gene3D" id="3.50.50.60">
    <property type="entry name" value="FAD/NAD(P)-binding domain"/>
    <property type="match status" value="1"/>
</dbReference>
<feature type="domain" description="Glucose-methanol-choline oxidoreductase N-terminal" evidence="8">
    <location>
        <begin position="262"/>
        <end position="276"/>
    </location>
</feature>
<evidence type="ECO:0000259" key="7">
    <source>
        <dbReference type="PROSITE" id="PS00623"/>
    </source>
</evidence>
<organism evidence="9 10">
    <name type="scientific">Lautropia dentalis</name>
    <dbReference type="NCBI Taxonomy" id="2490857"/>
    <lineage>
        <taxon>Bacteria</taxon>
        <taxon>Pseudomonadati</taxon>
        <taxon>Pseudomonadota</taxon>
        <taxon>Betaproteobacteria</taxon>
        <taxon>Burkholderiales</taxon>
        <taxon>Burkholderiaceae</taxon>
        <taxon>Lautropia</taxon>
    </lineage>
</organism>
<evidence type="ECO:0000259" key="8">
    <source>
        <dbReference type="PROSITE" id="PS00624"/>
    </source>
</evidence>
<dbReference type="PROSITE" id="PS00624">
    <property type="entry name" value="GMC_OXRED_2"/>
    <property type="match status" value="1"/>
</dbReference>
<reference evidence="9 10" key="1">
    <citation type="submission" date="2018-11" db="EMBL/GenBank/DDBJ databases">
        <title>Genome sequencing of Lautropia sp. KCOM 2505 (= ChDC F240).</title>
        <authorList>
            <person name="Kook J.-K."/>
            <person name="Park S.-N."/>
            <person name="Lim Y.K."/>
        </authorList>
    </citation>
    <scope>NUCLEOTIDE SEQUENCE [LARGE SCALE GENOMIC DNA]</scope>
    <source>
        <strain evidence="9 10">KCOM 2505</strain>
    </source>
</reference>
<evidence type="ECO:0000256" key="6">
    <source>
        <dbReference type="RuleBase" id="RU003968"/>
    </source>
</evidence>
<evidence type="ECO:0000256" key="5">
    <source>
        <dbReference type="PIRSR" id="PIRSR000137-2"/>
    </source>
</evidence>
<evidence type="ECO:0000256" key="3">
    <source>
        <dbReference type="ARBA" id="ARBA00022630"/>
    </source>
</evidence>
<evidence type="ECO:0000313" key="9">
    <source>
        <dbReference type="EMBL" id="RRN43418.1"/>
    </source>
</evidence>
<dbReference type="Gene3D" id="3.30.410.40">
    <property type="match status" value="1"/>
</dbReference>
<proteinExistence type="inferred from homology"/>
<evidence type="ECO:0000313" key="10">
    <source>
        <dbReference type="Proteomes" id="UP000270261"/>
    </source>
</evidence>
<evidence type="ECO:0000256" key="1">
    <source>
        <dbReference type="ARBA" id="ARBA00001974"/>
    </source>
</evidence>
<keyword evidence="3 6" id="KW-0285">Flavoprotein</keyword>
<dbReference type="Pfam" id="PF05199">
    <property type="entry name" value="GMC_oxred_C"/>
    <property type="match status" value="1"/>
</dbReference>
<dbReference type="Proteomes" id="UP000270261">
    <property type="component" value="Unassembled WGS sequence"/>
</dbReference>
<feature type="domain" description="Glucose-methanol-choline oxidoreductase N-terminal" evidence="7">
    <location>
        <begin position="86"/>
        <end position="109"/>
    </location>
</feature>
<dbReference type="InterPro" id="IPR007867">
    <property type="entry name" value="GMC_OxRtase_C"/>
</dbReference>
<evidence type="ECO:0000256" key="4">
    <source>
        <dbReference type="ARBA" id="ARBA00022827"/>
    </source>
</evidence>
<evidence type="ECO:0000256" key="2">
    <source>
        <dbReference type="ARBA" id="ARBA00010790"/>
    </source>
</evidence>
<dbReference type="InterPro" id="IPR000172">
    <property type="entry name" value="GMC_OxRdtase_N"/>
</dbReference>
<dbReference type="EMBL" id="RRUE01000002">
    <property type="protein sequence ID" value="RRN43418.1"/>
    <property type="molecule type" value="Genomic_DNA"/>
</dbReference>
<dbReference type="PANTHER" id="PTHR11552:SF147">
    <property type="entry name" value="CHOLINE DEHYDROGENASE, MITOCHONDRIAL"/>
    <property type="match status" value="1"/>
</dbReference>
<comment type="similarity">
    <text evidence="2 6">Belongs to the GMC oxidoreductase family.</text>
</comment>
<keyword evidence="4 5" id="KW-0274">FAD</keyword>
<dbReference type="PROSITE" id="PS00623">
    <property type="entry name" value="GMC_OXRED_1"/>
    <property type="match status" value="1"/>
</dbReference>
<comment type="cofactor">
    <cofactor evidence="1 5">
        <name>FAD</name>
        <dbReference type="ChEBI" id="CHEBI:57692"/>
    </cofactor>
</comment>
<dbReference type="RefSeq" id="WP_125095630.1">
    <property type="nucleotide sequence ID" value="NZ_RRUE01000002.1"/>
</dbReference>
<dbReference type="Pfam" id="PF00732">
    <property type="entry name" value="GMC_oxred_N"/>
    <property type="match status" value="1"/>
</dbReference>
<dbReference type="SUPFAM" id="SSF51905">
    <property type="entry name" value="FAD/NAD(P)-binding domain"/>
    <property type="match status" value="1"/>
</dbReference>
<feature type="binding site" evidence="5">
    <location>
        <position position="88"/>
    </location>
    <ligand>
        <name>FAD</name>
        <dbReference type="ChEBI" id="CHEBI:57692"/>
    </ligand>
</feature>
<dbReference type="InterPro" id="IPR036188">
    <property type="entry name" value="FAD/NAD-bd_sf"/>
</dbReference>
<sequence>MAPEANMNGEFDYVVVGAGTAGCLLTNRLSATGASVCLLEAGGADWSPLIHLPVGYVWNVHSRRLTWNFTTEPGRVVQRSIRLPQGRVLGGSSSINGMSFVRGPREDYDAWAAAGNPGWSYAEVLPYFRRLEQKIGVGDDLYRGREGELRVTDLDWHHPLCDAFLAGMDELGIPRTSDYNGEQYEGAGFFQRTIHGGRRQSSAVSFLRPARRRPQVDVRTRAQASRVLFEGRRAVGVRYVRGGPNGRVETVRARREVILAAGSINSPKLLQISGVGPRPLLETLGVPVVHELPGVGQNLQDHYRVRLVSKLRYVRTINELVKFPGVIAQGWRWLRGKPSVLGLSASMAHVFARSSAEAVRPDMEYVFAPASFRGGIVGLIDGWPGMTIGAWQSRPLSTGHVHAISDDPFEAPCIQPNYLNDERDQRVLINGIRLGRRMLETSYLRPFLDSEQVPGPDCRSDDEVLDFARRTGETVYHVVGSCRMGPADRPDSVVDASLRVHGLEGLRVVDASIMPSLPSVNTNAPSFMIAEKGADLILGTSPLPPAPVS</sequence>